<dbReference type="EMBL" id="JADGIZ020000031">
    <property type="protein sequence ID" value="KAL2914624.1"/>
    <property type="molecule type" value="Genomic_DNA"/>
</dbReference>
<protein>
    <submittedName>
        <fullName evidence="3">Uncharacterized protein</fullName>
    </submittedName>
</protein>
<name>A0ABR4N575_9FUNG</name>
<evidence type="ECO:0000256" key="2">
    <source>
        <dbReference type="SAM" id="Phobius"/>
    </source>
</evidence>
<evidence type="ECO:0000256" key="1">
    <source>
        <dbReference type="SAM" id="MobiDB-lite"/>
    </source>
</evidence>
<feature type="transmembrane region" description="Helical" evidence="2">
    <location>
        <begin position="24"/>
        <end position="45"/>
    </location>
</feature>
<feature type="transmembrane region" description="Helical" evidence="2">
    <location>
        <begin position="125"/>
        <end position="146"/>
    </location>
</feature>
<feature type="compositionally biased region" description="Low complexity" evidence="1">
    <location>
        <begin position="332"/>
        <end position="343"/>
    </location>
</feature>
<evidence type="ECO:0000313" key="3">
    <source>
        <dbReference type="EMBL" id="KAL2914624.1"/>
    </source>
</evidence>
<keyword evidence="4" id="KW-1185">Reference proteome</keyword>
<gene>
    <name evidence="3" type="ORF">HK105_205762</name>
</gene>
<feature type="transmembrane region" description="Helical" evidence="2">
    <location>
        <begin position="57"/>
        <end position="80"/>
    </location>
</feature>
<keyword evidence="2" id="KW-0812">Transmembrane</keyword>
<feature type="region of interest" description="Disordered" evidence="1">
    <location>
        <begin position="310"/>
        <end position="359"/>
    </location>
</feature>
<dbReference type="Proteomes" id="UP001527925">
    <property type="component" value="Unassembled WGS sequence"/>
</dbReference>
<organism evidence="3 4">
    <name type="scientific">Polyrhizophydium stewartii</name>
    <dbReference type="NCBI Taxonomy" id="2732419"/>
    <lineage>
        <taxon>Eukaryota</taxon>
        <taxon>Fungi</taxon>
        <taxon>Fungi incertae sedis</taxon>
        <taxon>Chytridiomycota</taxon>
        <taxon>Chytridiomycota incertae sedis</taxon>
        <taxon>Chytridiomycetes</taxon>
        <taxon>Rhizophydiales</taxon>
        <taxon>Rhizophydiales incertae sedis</taxon>
        <taxon>Polyrhizophydium</taxon>
    </lineage>
</organism>
<sequence>MAGFFEQNPSLWLTRPRFVFGLEYFGLAYEIFGLLCAVGNCVFLAMKIRKASSGFMLKGLFVGSVFCVILIISHFFLLYWSFTAASLTVMSWAGTIAQITVITVEAGSLKIFIPDISDRTVYSLHFVNMLASVALATPTLLRGYIFMDVSETHPVAVWYNNTFTLWLAYCMFFDFAISCVIVARIINMSRNSLKNLHGISTSKTGTQPSTVGATATVAAGVSANSNAEEIKTEFEKKTRITIVWMVLFFVFNVVMVVATALYVQFDKTRTLNNILIARAYVQITAGTSGPHVACISVMLHNVTQIMLASRGKSSSRTGRMRDSIMNSAPSETASPARTARTPTGGASPNKASMPKDDIE</sequence>
<accession>A0ABR4N575</accession>
<feature type="transmembrane region" description="Helical" evidence="2">
    <location>
        <begin position="166"/>
        <end position="186"/>
    </location>
</feature>
<comment type="caution">
    <text evidence="3">The sequence shown here is derived from an EMBL/GenBank/DDBJ whole genome shotgun (WGS) entry which is preliminary data.</text>
</comment>
<feature type="transmembrane region" description="Helical" evidence="2">
    <location>
        <begin position="92"/>
        <end position="113"/>
    </location>
</feature>
<reference evidence="3 4" key="1">
    <citation type="submission" date="2023-09" db="EMBL/GenBank/DDBJ databases">
        <title>Pangenome analysis of Batrachochytrium dendrobatidis and related Chytrids.</title>
        <authorList>
            <person name="Yacoub M.N."/>
            <person name="Stajich J.E."/>
            <person name="James T.Y."/>
        </authorList>
    </citation>
    <scope>NUCLEOTIDE SEQUENCE [LARGE SCALE GENOMIC DNA]</scope>
    <source>
        <strain evidence="3 4">JEL0888</strain>
    </source>
</reference>
<keyword evidence="2" id="KW-0472">Membrane</keyword>
<evidence type="ECO:0000313" key="4">
    <source>
        <dbReference type="Proteomes" id="UP001527925"/>
    </source>
</evidence>
<feature type="transmembrane region" description="Helical" evidence="2">
    <location>
        <begin position="241"/>
        <end position="263"/>
    </location>
</feature>
<proteinExistence type="predicted"/>
<keyword evidence="2" id="KW-1133">Transmembrane helix</keyword>